<feature type="domain" description="Carboxylesterase type B" evidence="4">
    <location>
        <begin position="20"/>
        <end position="513"/>
    </location>
</feature>
<gene>
    <name evidence="6" type="ORF">EDS130_LOCUS37429</name>
    <name evidence="5" type="ORF">XAT740_LOCUS31959</name>
</gene>
<comment type="caution">
    <text evidence="6">The sequence shown here is derived from an EMBL/GenBank/DDBJ whole genome shotgun (WGS) entry which is preliminary data.</text>
</comment>
<dbReference type="PROSITE" id="PS00122">
    <property type="entry name" value="CARBOXYLESTERASE_B_1"/>
    <property type="match status" value="1"/>
</dbReference>
<dbReference type="InterPro" id="IPR029058">
    <property type="entry name" value="AB_hydrolase_fold"/>
</dbReference>
<comment type="similarity">
    <text evidence="1 3">Belongs to the type-B carboxylesterase/lipase family.</text>
</comment>
<dbReference type="Gene3D" id="3.40.50.1820">
    <property type="entry name" value="alpha/beta hydrolase"/>
    <property type="match status" value="1"/>
</dbReference>
<name>A0A815MT48_ADIRI</name>
<accession>A0A815MT48</accession>
<dbReference type="AlphaFoldDB" id="A0A815MT48"/>
<reference evidence="6" key="1">
    <citation type="submission" date="2021-02" db="EMBL/GenBank/DDBJ databases">
        <authorList>
            <person name="Nowell W R."/>
        </authorList>
    </citation>
    <scope>NUCLEOTIDE SEQUENCE</scope>
</reference>
<dbReference type="Proteomes" id="UP000663828">
    <property type="component" value="Unassembled WGS sequence"/>
</dbReference>
<keyword evidence="7" id="KW-1185">Reference proteome</keyword>
<proteinExistence type="inferred from homology"/>
<dbReference type="OrthoDB" id="19653at2759"/>
<dbReference type="InterPro" id="IPR002018">
    <property type="entry name" value="CarbesteraseB"/>
</dbReference>
<dbReference type="PROSITE" id="PS00941">
    <property type="entry name" value="CARBOXYLESTERASE_B_2"/>
    <property type="match status" value="1"/>
</dbReference>
<dbReference type="PANTHER" id="PTHR45570">
    <property type="entry name" value="CARBOXYLIC ESTER HYDROLASE"/>
    <property type="match status" value="1"/>
</dbReference>
<feature type="chain" id="PRO_5035957115" description="Carboxylic ester hydrolase" evidence="3">
    <location>
        <begin position="17"/>
        <end position="519"/>
    </location>
</feature>
<evidence type="ECO:0000313" key="6">
    <source>
        <dbReference type="EMBL" id="CAF1420391.1"/>
    </source>
</evidence>
<protein>
    <recommendedName>
        <fullName evidence="3">Carboxylic ester hydrolase</fullName>
        <ecNumber evidence="3">3.1.1.-</ecNumber>
    </recommendedName>
</protein>
<evidence type="ECO:0000259" key="4">
    <source>
        <dbReference type="Pfam" id="PF00135"/>
    </source>
</evidence>
<keyword evidence="3" id="KW-0732">Signal</keyword>
<dbReference type="GO" id="GO:0016787">
    <property type="term" value="F:hydrolase activity"/>
    <property type="evidence" value="ECO:0007669"/>
    <property type="project" value="UniProtKB-KW"/>
</dbReference>
<keyword evidence="2 3" id="KW-0378">Hydrolase</keyword>
<dbReference type="SUPFAM" id="SSF53474">
    <property type="entry name" value="alpha/beta-Hydrolases"/>
    <property type="match status" value="1"/>
</dbReference>
<dbReference type="Proteomes" id="UP000663852">
    <property type="component" value="Unassembled WGS sequence"/>
</dbReference>
<evidence type="ECO:0000313" key="8">
    <source>
        <dbReference type="Proteomes" id="UP000663852"/>
    </source>
</evidence>
<dbReference type="EMBL" id="CAJNOJ010000369">
    <property type="protein sequence ID" value="CAF1420391.1"/>
    <property type="molecule type" value="Genomic_DNA"/>
</dbReference>
<organism evidence="6 8">
    <name type="scientific">Adineta ricciae</name>
    <name type="common">Rotifer</name>
    <dbReference type="NCBI Taxonomy" id="249248"/>
    <lineage>
        <taxon>Eukaryota</taxon>
        <taxon>Metazoa</taxon>
        <taxon>Spiralia</taxon>
        <taxon>Gnathifera</taxon>
        <taxon>Rotifera</taxon>
        <taxon>Eurotatoria</taxon>
        <taxon>Bdelloidea</taxon>
        <taxon>Adinetida</taxon>
        <taxon>Adinetidae</taxon>
        <taxon>Adineta</taxon>
    </lineage>
</organism>
<evidence type="ECO:0000313" key="5">
    <source>
        <dbReference type="EMBL" id="CAF1359981.1"/>
    </source>
</evidence>
<sequence>MILFFFFTVLLPTIFANEPVVVHTQYGDILGYQTNLSRVFYGIPFAQPPVGPLRWEAPVPVVRWAPKMVNATQPPSACPQPPVPQSKRLVRYANPQIMSEDCLYLNIFTPLSSNLLSTNPLPVMIFIPGGDFQFNSASASAYESEHLVNNTNIIIALIQHRLGVLGFLATGNGPNDIKGNYGILDQRLAIAWVKQNIDAFGGDPNQITLFGQSSGAQSTALHYVTKEMQSYFQRAIIQSAPMNFPFKTYLENVPTVVLLAEQLHCSPNDFACFRARSADEIITAQNQVNQKLTSLDLLLLLEPWLPVIDNDIVHGTLISTIRNVSFPLKPLIIGSLTDECYYMIYGALKKNVTVIEYMAMGVGLFGEKALKILEHYPPLPSGDQRPNIAKIATEWIFTCSTRVFARKAATYSYVFGYPDNTLNSLNCKDHACHADELPYIFQSFWDRFTDVGRYISHGMATYWTNYAKSENPNEPSSVPVSWPKYTSGNETYMYIQNPFQVGQSYVKSDCDLWDEIGYK</sequence>
<dbReference type="EC" id="3.1.1.-" evidence="3"/>
<evidence type="ECO:0000313" key="7">
    <source>
        <dbReference type="Proteomes" id="UP000663828"/>
    </source>
</evidence>
<dbReference type="Pfam" id="PF00135">
    <property type="entry name" value="COesterase"/>
    <property type="match status" value="1"/>
</dbReference>
<dbReference type="InterPro" id="IPR019819">
    <property type="entry name" value="Carboxylesterase_B_CS"/>
</dbReference>
<evidence type="ECO:0000256" key="1">
    <source>
        <dbReference type="ARBA" id="ARBA00005964"/>
    </source>
</evidence>
<feature type="signal peptide" evidence="3">
    <location>
        <begin position="1"/>
        <end position="16"/>
    </location>
</feature>
<evidence type="ECO:0000256" key="3">
    <source>
        <dbReference type="RuleBase" id="RU361235"/>
    </source>
</evidence>
<dbReference type="EMBL" id="CAJNOR010002947">
    <property type="protein sequence ID" value="CAF1359981.1"/>
    <property type="molecule type" value="Genomic_DNA"/>
</dbReference>
<evidence type="ECO:0000256" key="2">
    <source>
        <dbReference type="ARBA" id="ARBA00022801"/>
    </source>
</evidence>
<dbReference type="PANTHER" id="PTHR45570:SF1">
    <property type="entry name" value="CARBOXYLIC ESTER HYDROLASE"/>
    <property type="match status" value="1"/>
</dbReference>
<dbReference type="InterPro" id="IPR019826">
    <property type="entry name" value="Carboxylesterase_B_AS"/>
</dbReference>